<dbReference type="Pfam" id="PF13717">
    <property type="entry name" value="Zn_ribbon_4"/>
    <property type="match status" value="1"/>
</dbReference>
<feature type="compositionally biased region" description="Pro residues" evidence="1">
    <location>
        <begin position="85"/>
        <end position="101"/>
    </location>
</feature>
<feature type="compositionally biased region" description="Pro residues" evidence="1">
    <location>
        <begin position="59"/>
        <end position="70"/>
    </location>
</feature>
<comment type="caution">
    <text evidence="4">The sequence shown here is derived from an EMBL/GenBank/DDBJ whole genome shotgun (WGS) entry which is preliminary data.</text>
</comment>
<keyword evidence="5" id="KW-1185">Reference proteome</keyword>
<reference evidence="4 5" key="1">
    <citation type="submission" date="2020-08" db="EMBL/GenBank/DDBJ databases">
        <title>Exploring microbial biodiversity for novel pathways involved in the catabolism of aromatic compounds derived from lignin.</title>
        <authorList>
            <person name="Elkins J."/>
        </authorList>
    </citation>
    <scope>NUCLEOTIDE SEQUENCE [LARGE SCALE GENOMIC DNA]</scope>
    <source>
        <strain evidence="4 5">B1D3A</strain>
    </source>
</reference>
<name>A0ABR6NAY1_9SPHN</name>
<feature type="transmembrane region" description="Helical" evidence="2">
    <location>
        <begin position="163"/>
        <end position="185"/>
    </location>
</feature>
<dbReference type="EMBL" id="JACHKA010000001">
    <property type="protein sequence ID" value="MBB5984419.1"/>
    <property type="molecule type" value="Genomic_DNA"/>
</dbReference>
<sequence length="299" mass="32353">MILICPQCATRYVVPDSAIGSSGRQVRCAACRHNWFQEGIEIQRPEPAPAEPASAVPASPAPAQPMPPAQPDIAAASPPASAPAVPEPAAPEPPFPAPETAPPVQREPEAAPAPVTAEQAVPRHDPVDAAPVAARQPAPEEFVHYPDEAYEAPVRRRRNPAKLWTIGAIIFFLLVSAAGAALVYFGPPSWAVNLGLSARQDEAGLVFYLPKPPERRNLPTGEEYFAFSARILNDTDQELPVPPVVVELRDDQGRLVFSWMTKADKSRLKPNEEARVSESRLDIPKNARNLELRFVDSAS</sequence>
<dbReference type="NCBIfam" id="TIGR02098">
    <property type="entry name" value="MJ0042_CXXC"/>
    <property type="match status" value="1"/>
</dbReference>
<dbReference type="Proteomes" id="UP001138540">
    <property type="component" value="Unassembled WGS sequence"/>
</dbReference>
<protein>
    <submittedName>
        <fullName evidence="4">Zn finger-like uncharacterized protein</fullName>
    </submittedName>
</protein>
<feature type="region of interest" description="Disordered" evidence="1">
    <location>
        <begin position="46"/>
        <end position="122"/>
    </location>
</feature>
<feature type="compositionally biased region" description="Low complexity" evidence="1">
    <location>
        <begin position="110"/>
        <end position="120"/>
    </location>
</feature>
<keyword evidence="2" id="KW-0472">Membrane</keyword>
<evidence type="ECO:0000313" key="5">
    <source>
        <dbReference type="Proteomes" id="UP001138540"/>
    </source>
</evidence>
<proteinExistence type="predicted"/>
<organism evidence="4 5">
    <name type="scientific">Sphingobium lignivorans</name>
    <dbReference type="NCBI Taxonomy" id="2735886"/>
    <lineage>
        <taxon>Bacteria</taxon>
        <taxon>Pseudomonadati</taxon>
        <taxon>Pseudomonadota</taxon>
        <taxon>Alphaproteobacteria</taxon>
        <taxon>Sphingomonadales</taxon>
        <taxon>Sphingomonadaceae</taxon>
        <taxon>Sphingobium</taxon>
    </lineage>
</organism>
<evidence type="ECO:0000313" key="4">
    <source>
        <dbReference type="EMBL" id="MBB5984419.1"/>
    </source>
</evidence>
<keyword evidence="2" id="KW-0812">Transmembrane</keyword>
<feature type="compositionally biased region" description="Low complexity" evidence="1">
    <location>
        <begin position="71"/>
        <end position="84"/>
    </location>
</feature>
<accession>A0ABR6NAY1</accession>
<evidence type="ECO:0000256" key="2">
    <source>
        <dbReference type="SAM" id="Phobius"/>
    </source>
</evidence>
<gene>
    <name evidence="4" type="ORF">HNP60_000393</name>
</gene>
<evidence type="ECO:0000256" key="1">
    <source>
        <dbReference type="SAM" id="MobiDB-lite"/>
    </source>
</evidence>
<dbReference type="InterPro" id="IPR011723">
    <property type="entry name" value="Znf/thioredoxin_put"/>
</dbReference>
<feature type="domain" description="Zinc finger/thioredoxin putative" evidence="3">
    <location>
        <begin position="1"/>
        <end position="36"/>
    </location>
</feature>
<keyword evidence="2" id="KW-1133">Transmembrane helix</keyword>
<evidence type="ECO:0000259" key="3">
    <source>
        <dbReference type="Pfam" id="PF13717"/>
    </source>
</evidence>
<dbReference type="RefSeq" id="WP_184149510.1">
    <property type="nucleotide sequence ID" value="NZ_JACHKA010000001.1"/>
</dbReference>